<feature type="repeat" description="TPR" evidence="2">
    <location>
        <begin position="563"/>
        <end position="596"/>
    </location>
</feature>
<evidence type="ECO:0000256" key="2">
    <source>
        <dbReference type="PROSITE-ProRule" id="PRU00339"/>
    </source>
</evidence>
<keyword evidence="1 3" id="KW-0732">Signal</keyword>
<dbReference type="EMBL" id="JAPTYD010000015">
    <property type="protein sequence ID" value="MCZ0962358.1"/>
    <property type="molecule type" value="Genomic_DNA"/>
</dbReference>
<dbReference type="Pfam" id="PF13435">
    <property type="entry name" value="Cytochrome_C554"/>
    <property type="match status" value="1"/>
</dbReference>
<dbReference type="SUPFAM" id="SSF48452">
    <property type="entry name" value="TPR-like"/>
    <property type="match status" value="1"/>
</dbReference>
<dbReference type="InterPro" id="IPR016024">
    <property type="entry name" value="ARM-type_fold"/>
</dbReference>
<dbReference type="InterPro" id="IPR023155">
    <property type="entry name" value="Cyt_c-552/4"/>
</dbReference>
<reference evidence="6" key="1">
    <citation type="submission" date="2022-12" db="EMBL/GenBank/DDBJ databases">
        <title>Paracoccus sp. EF6 isolated from a lake water.</title>
        <authorList>
            <person name="Liu H."/>
        </authorList>
    </citation>
    <scope>NUCLEOTIDE SEQUENCE</scope>
    <source>
        <strain evidence="6">EF6</strain>
    </source>
</reference>
<feature type="domain" description="Cytochrome c-552/4" evidence="5">
    <location>
        <begin position="163"/>
        <end position="202"/>
    </location>
</feature>
<evidence type="ECO:0000313" key="7">
    <source>
        <dbReference type="Proteomes" id="UP001149822"/>
    </source>
</evidence>
<gene>
    <name evidence="6" type="ORF">OU682_12080</name>
</gene>
<dbReference type="InterPro" id="IPR011990">
    <property type="entry name" value="TPR-like_helical_dom_sf"/>
</dbReference>
<sequence>MRLQRTLIAATFALLPAAGLAAETTAPAFVGSAACTGCHEAVAADWKGSHHALAWTEPSPGTVATDFDGTAFEGAGMSVRFRIEDGRYYADVTESDGARRSYPVHSVVGVEPLQQYLFETEPGRLQSFDVVWDTEKGGWFHLYGDDVIPPDDGLHWTGPYKTWNARCAECHATGYRKNYDPATRTYASRQVEIGVGCEACHGPGGDHLAWAERWKTTGEPLPPTGGFTVDLADTEATIQQCATCHSRREAQGDGNPLPGTAYHDAFTLALLRPGQYHADGQILDEVYEYGSFLQSKMYAAGVGCTDCHKAHTATLRAEGNAVCAQCHSPAGNPRFPTLTPADYDSPAHHFHDQGSKAAQCKSCHMVERVYMGNDWRADHSFRVPRPDLAADTGAPDACTACHSDRTPPWAAATLEAWFPDSRHRIPHYGQVLAWGRADPIAAGGDLGTLAGDSSHPGIVRATALWLAAQGADAALAGRLAPLLEDADPLVRAFAVQVQRAAPPTERVSRLVPLLSDPMLSVRIEAAKQMVDAPIARLPPAMEKAYRRAMGDWQAALGTRMDFPETHMVLGSVALATRNIPAAESAFREVTRLDPQRAEAWIMLVRLAAATSGDEAARQVLTEALAAVPKDRTLRGFEAELAAAAQVARP</sequence>
<dbReference type="PANTHER" id="PTHR35038">
    <property type="entry name" value="DISSIMILATORY SULFITE REDUCTASE SIRA"/>
    <property type="match status" value="1"/>
</dbReference>
<dbReference type="SUPFAM" id="SSF48371">
    <property type="entry name" value="ARM repeat"/>
    <property type="match status" value="1"/>
</dbReference>
<evidence type="ECO:0000259" key="4">
    <source>
        <dbReference type="Pfam" id="PF09699"/>
    </source>
</evidence>
<dbReference type="Gene3D" id="1.25.40.10">
    <property type="entry name" value="Tetratricopeptide repeat domain"/>
    <property type="match status" value="1"/>
</dbReference>
<dbReference type="Gene3D" id="1.10.1130.10">
    <property type="entry name" value="Flavocytochrome C3, Chain A"/>
    <property type="match status" value="2"/>
</dbReference>
<feature type="signal peptide" evidence="3">
    <location>
        <begin position="1"/>
        <end position="21"/>
    </location>
</feature>
<feature type="domain" description="Doubled CXXCH motif" evidence="4">
    <location>
        <begin position="303"/>
        <end position="329"/>
    </location>
</feature>
<organism evidence="6 7">
    <name type="scientific">Paracoccus benzoatiresistens</name>
    <dbReference type="NCBI Taxonomy" id="2997341"/>
    <lineage>
        <taxon>Bacteria</taxon>
        <taxon>Pseudomonadati</taxon>
        <taxon>Pseudomonadota</taxon>
        <taxon>Alphaproteobacteria</taxon>
        <taxon>Rhodobacterales</taxon>
        <taxon>Paracoccaceae</taxon>
        <taxon>Paracoccus</taxon>
    </lineage>
</organism>
<dbReference type="InterPro" id="IPR019734">
    <property type="entry name" value="TPR_rpt"/>
</dbReference>
<evidence type="ECO:0000256" key="1">
    <source>
        <dbReference type="ARBA" id="ARBA00022729"/>
    </source>
</evidence>
<dbReference type="PROSITE" id="PS51257">
    <property type="entry name" value="PROKAR_LIPOPROTEIN"/>
    <property type="match status" value="1"/>
</dbReference>
<proteinExistence type="predicted"/>
<dbReference type="RefSeq" id="WP_268942377.1">
    <property type="nucleotide sequence ID" value="NZ_JAPTYD010000015.1"/>
</dbReference>
<feature type="chain" id="PRO_5046389563" evidence="3">
    <location>
        <begin position="22"/>
        <end position="649"/>
    </location>
</feature>
<name>A0ABT4J5F5_9RHOB</name>
<accession>A0ABT4J5F5</accession>
<protein>
    <submittedName>
        <fullName evidence="6">Multiheme c-type cytochrome</fullName>
    </submittedName>
</protein>
<comment type="caution">
    <text evidence="6">The sequence shown here is derived from an EMBL/GenBank/DDBJ whole genome shotgun (WGS) entry which is preliminary data.</text>
</comment>
<dbReference type="Pfam" id="PF09699">
    <property type="entry name" value="Paired_CXXCH_1"/>
    <property type="match status" value="1"/>
</dbReference>
<dbReference type="Proteomes" id="UP001149822">
    <property type="component" value="Unassembled WGS sequence"/>
</dbReference>
<dbReference type="PANTHER" id="PTHR35038:SF8">
    <property type="entry name" value="C-TYPE POLYHEME CYTOCHROME OMCC"/>
    <property type="match status" value="1"/>
</dbReference>
<dbReference type="InterPro" id="IPR010177">
    <property type="entry name" value="Paired_CXXCH_1"/>
</dbReference>
<dbReference type="PROSITE" id="PS50005">
    <property type="entry name" value="TPR"/>
    <property type="match status" value="1"/>
</dbReference>
<dbReference type="InterPro" id="IPR051829">
    <property type="entry name" value="Multiheme_Cytochr_ET"/>
</dbReference>
<keyword evidence="7" id="KW-1185">Reference proteome</keyword>
<dbReference type="SUPFAM" id="SSF48695">
    <property type="entry name" value="Multiheme cytochromes"/>
    <property type="match status" value="1"/>
</dbReference>
<dbReference type="InterPro" id="IPR036280">
    <property type="entry name" value="Multihaem_cyt_sf"/>
</dbReference>
<keyword evidence="2" id="KW-0802">TPR repeat</keyword>
<evidence type="ECO:0000259" key="5">
    <source>
        <dbReference type="Pfam" id="PF13435"/>
    </source>
</evidence>
<evidence type="ECO:0000313" key="6">
    <source>
        <dbReference type="EMBL" id="MCZ0962358.1"/>
    </source>
</evidence>
<dbReference type="Gene3D" id="3.90.10.10">
    <property type="entry name" value="Cytochrome C3"/>
    <property type="match status" value="1"/>
</dbReference>
<evidence type="ECO:0000256" key="3">
    <source>
        <dbReference type="SAM" id="SignalP"/>
    </source>
</evidence>